<organism evidence="1 2">
    <name type="scientific">Cichorium intybus</name>
    <name type="common">Chicory</name>
    <dbReference type="NCBI Taxonomy" id="13427"/>
    <lineage>
        <taxon>Eukaryota</taxon>
        <taxon>Viridiplantae</taxon>
        <taxon>Streptophyta</taxon>
        <taxon>Embryophyta</taxon>
        <taxon>Tracheophyta</taxon>
        <taxon>Spermatophyta</taxon>
        <taxon>Magnoliopsida</taxon>
        <taxon>eudicotyledons</taxon>
        <taxon>Gunneridae</taxon>
        <taxon>Pentapetalae</taxon>
        <taxon>asterids</taxon>
        <taxon>campanulids</taxon>
        <taxon>Asterales</taxon>
        <taxon>Asteraceae</taxon>
        <taxon>Cichorioideae</taxon>
        <taxon>Cichorieae</taxon>
        <taxon>Cichoriinae</taxon>
        <taxon>Cichorium</taxon>
    </lineage>
</organism>
<accession>A0ACB9H6M3</accession>
<evidence type="ECO:0000313" key="2">
    <source>
        <dbReference type="Proteomes" id="UP001055811"/>
    </source>
</evidence>
<protein>
    <submittedName>
        <fullName evidence="1">Uncharacterized protein</fullName>
    </submittedName>
</protein>
<proteinExistence type="predicted"/>
<dbReference type="Proteomes" id="UP001055811">
    <property type="component" value="Linkage Group LG01"/>
</dbReference>
<reference evidence="2" key="1">
    <citation type="journal article" date="2022" name="Mol. Ecol. Resour.">
        <title>The genomes of chicory, endive, great burdock and yacon provide insights into Asteraceae palaeo-polyploidization history and plant inulin production.</title>
        <authorList>
            <person name="Fan W."/>
            <person name="Wang S."/>
            <person name="Wang H."/>
            <person name="Wang A."/>
            <person name="Jiang F."/>
            <person name="Liu H."/>
            <person name="Zhao H."/>
            <person name="Xu D."/>
            <person name="Zhang Y."/>
        </authorList>
    </citation>
    <scope>NUCLEOTIDE SEQUENCE [LARGE SCALE GENOMIC DNA]</scope>
    <source>
        <strain evidence="2">cv. Punajuju</strain>
    </source>
</reference>
<reference evidence="1 2" key="2">
    <citation type="journal article" date="2022" name="Mol. Ecol. Resour.">
        <title>The genomes of chicory, endive, great burdock and yacon provide insights into Asteraceae paleo-polyploidization history and plant inulin production.</title>
        <authorList>
            <person name="Fan W."/>
            <person name="Wang S."/>
            <person name="Wang H."/>
            <person name="Wang A."/>
            <person name="Jiang F."/>
            <person name="Liu H."/>
            <person name="Zhao H."/>
            <person name="Xu D."/>
            <person name="Zhang Y."/>
        </authorList>
    </citation>
    <scope>NUCLEOTIDE SEQUENCE [LARGE SCALE GENOMIC DNA]</scope>
    <source>
        <strain evidence="2">cv. Punajuju</strain>
        <tissue evidence="1">Leaves</tissue>
    </source>
</reference>
<keyword evidence="2" id="KW-1185">Reference proteome</keyword>
<sequence>MLNALNWTSFVSPTIEITTCECDTKARFKILGESVVHVLSRMYVGEAGAKKLLGILITVGEAVAHVLSGMYGSVGELGVGNAILIIVQLCFAGIIVICLDELLQKGYGLGSGISLFIATNICESIIWKAFSLTTINSGLNSGRGAEFEGAVIVLFHLFITRSDKVRAFREASYRQNLPNVTNLLAIIFIFLIVIYFQGFRVVLPVRSKNARGQQGSYPIKLFYTSNMPIILQSALVSNLYFISQLLHRKFLVFENIENGSLKEHLNDPLRTHLNWRIRLKIAIGVAAGLEYLHFFCDPPVYHVSISSNTIMIDENFNAKLTDVGLLGSGSDQVMAWRP</sequence>
<dbReference type="EMBL" id="CM042009">
    <property type="protein sequence ID" value="KAI3791414.1"/>
    <property type="molecule type" value="Genomic_DNA"/>
</dbReference>
<comment type="caution">
    <text evidence="1">The sequence shown here is derived from an EMBL/GenBank/DDBJ whole genome shotgun (WGS) entry which is preliminary data.</text>
</comment>
<name>A0ACB9H6M3_CICIN</name>
<gene>
    <name evidence="1" type="ORF">L2E82_05183</name>
</gene>
<evidence type="ECO:0000313" key="1">
    <source>
        <dbReference type="EMBL" id="KAI3791414.1"/>
    </source>
</evidence>